<feature type="binding site" evidence="15">
    <location>
        <begin position="75"/>
        <end position="76"/>
    </location>
    <ligand>
        <name>GTP</name>
        <dbReference type="ChEBI" id="CHEBI:37565"/>
    </ligand>
</feature>
<evidence type="ECO:0000256" key="12">
    <source>
        <dbReference type="ARBA" id="ARBA00023242"/>
    </source>
</evidence>
<keyword evidence="5 14" id="KW-0808">Transferase</keyword>
<accession>A0A2V0P3H5</accession>
<dbReference type="GO" id="GO:0008193">
    <property type="term" value="F:tRNA guanylyltransferase activity"/>
    <property type="evidence" value="ECO:0007669"/>
    <property type="project" value="UniProtKB-UniRule"/>
</dbReference>
<keyword evidence="7 14" id="KW-0548">Nucleotidyltransferase</keyword>
<evidence type="ECO:0000256" key="16">
    <source>
        <dbReference type="PIRSR" id="PIRSR028980-2"/>
    </source>
</evidence>
<dbReference type="GO" id="GO:0000287">
    <property type="term" value="F:magnesium ion binding"/>
    <property type="evidence" value="ECO:0007669"/>
    <property type="project" value="UniProtKB-UniRule"/>
</dbReference>
<comment type="cofactor">
    <cofactor evidence="16">
        <name>Mg(2+)</name>
        <dbReference type="ChEBI" id="CHEBI:18420"/>
    </cofactor>
    <text evidence="16">Binds 2 magnesium ions per subunit.</text>
</comment>
<keyword evidence="8 14" id="KW-0479">Metal-binding</keyword>
<evidence type="ECO:0000256" key="13">
    <source>
        <dbReference type="ARBA" id="ARBA00047281"/>
    </source>
</evidence>
<evidence type="ECO:0000256" key="4">
    <source>
        <dbReference type="ARBA" id="ARBA00012511"/>
    </source>
</evidence>
<feature type="domain" description="Thg1 C-terminal" evidence="18">
    <location>
        <begin position="140"/>
        <end position="245"/>
    </location>
</feature>
<keyword evidence="12" id="KW-0539">Nucleus</keyword>
<evidence type="ECO:0000256" key="3">
    <source>
        <dbReference type="ARBA" id="ARBA00010113"/>
    </source>
</evidence>
<evidence type="ECO:0000256" key="5">
    <source>
        <dbReference type="ARBA" id="ARBA00022679"/>
    </source>
</evidence>
<comment type="catalytic activity">
    <reaction evidence="13 14">
        <text>a 5'-end ribonucleotide-tRNA(His) + GTP + ATP + H2O = a 5'-end phospho-guanosine-ribonucleotide-tRNA(His) + AMP + 2 diphosphate + H(+)</text>
        <dbReference type="Rhea" id="RHEA:54564"/>
        <dbReference type="Rhea" id="RHEA-COMP:14193"/>
        <dbReference type="Rhea" id="RHEA-COMP:14917"/>
        <dbReference type="ChEBI" id="CHEBI:15377"/>
        <dbReference type="ChEBI" id="CHEBI:15378"/>
        <dbReference type="ChEBI" id="CHEBI:30616"/>
        <dbReference type="ChEBI" id="CHEBI:33019"/>
        <dbReference type="ChEBI" id="CHEBI:37565"/>
        <dbReference type="ChEBI" id="CHEBI:138282"/>
        <dbReference type="ChEBI" id="CHEBI:141847"/>
        <dbReference type="ChEBI" id="CHEBI:456215"/>
        <dbReference type="EC" id="2.7.7.79"/>
    </reaction>
</comment>
<dbReference type="InterPro" id="IPR038469">
    <property type="entry name" value="tRNAHis_GuaTrfase_Thg1_sf"/>
</dbReference>
<dbReference type="FunFam" id="3.30.70.3000:FF:000002">
    <property type="entry name" value="tRNA(His) guanylyltransferase 1"/>
    <property type="match status" value="1"/>
</dbReference>
<keyword evidence="20" id="KW-1185">Reference proteome</keyword>
<feature type="binding site" evidence="16">
    <location>
        <position position="29"/>
    </location>
    <ligand>
        <name>Mg(2+)</name>
        <dbReference type="ChEBI" id="CHEBI:18420"/>
        <label>1</label>
        <note>catalytic</note>
    </ligand>
</feature>
<dbReference type="EC" id="2.7.7.79" evidence="4 14"/>
<dbReference type="Pfam" id="PF14413">
    <property type="entry name" value="Thg1C"/>
    <property type="match status" value="1"/>
</dbReference>
<dbReference type="InParanoid" id="A0A2V0P3H5"/>
<evidence type="ECO:0000259" key="18">
    <source>
        <dbReference type="Pfam" id="PF14413"/>
    </source>
</evidence>
<reference evidence="19 20" key="1">
    <citation type="journal article" date="2018" name="Sci. Rep.">
        <title>Raphidocelis subcapitata (=Pseudokirchneriella subcapitata) provides an insight into genome evolution and environmental adaptations in the Sphaeropleales.</title>
        <authorList>
            <person name="Suzuki S."/>
            <person name="Yamaguchi H."/>
            <person name="Nakajima N."/>
            <person name="Kawachi M."/>
        </authorList>
    </citation>
    <scope>NUCLEOTIDE SEQUENCE [LARGE SCALE GENOMIC DNA]</scope>
    <source>
        <strain evidence="19 20">NIES-35</strain>
    </source>
</reference>
<dbReference type="GO" id="GO:0005654">
    <property type="term" value="C:nucleoplasm"/>
    <property type="evidence" value="ECO:0007669"/>
    <property type="project" value="UniProtKB-ARBA"/>
</dbReference>
<dbReference type="AlphaFoldDB" id="A0A2V0P3H5"/>
<comment type="subcellular location">
    <subcellularLocation>
        <location evidence="2">Nucleus</location>
    </subcellularLocation>
</comment>
<sequence>MANSRYEYVKQYEQDATLLPGCFIVVRVDGKGFTKFSELHGFEKPNDKRALDLMDRCACEVLREFSDVRMGYGVSDEYSFVLAPSTALYGRRTSKIVSVLTSFFTASYVRWWGEHMGADAPLRATPAFDGRAVCYPNAATLRDYLSWRQADCHINNQYNTPYWCLVKSGATPSEAQRTLAGSDAGFKNELLFSRFGINYNELPEQFRKGSVVVRARERFVAKVREDGTAVERERGRVAVLHADIIGDAFWTERPETLAP</sequence>
<evidence type="ECO:0000256" key="7">
    <source>
        <dbReference type="ARBA" id="ARBA00022695"/>
    </source>
</evidence>
<keyword evidence="11 14" id="KW-0342">GTP-binding</keyword>
<keyword evidence="10 14" id="KW-0460">Magnesium</keyword>
<dbReference type="STRING" id="307507.A0A2V0P3H5"/>
<feature type="binding site" evidence="16">
    <location>
        <position position="29"/>
    </location>
    <ligand>
        <name>Mg(2+)</name>
        <dbReference type="ChEBI" id="CHEBI:18420"/>
        <label>2</label>
        <note>catalytic</note>
    </ligand>
</feature>
<evidence type="ECO:0000256" key="1">
    <source>
        <dbReference type="ARBA" id="ARBA00002939"/>
    </source>
</evidence>
<dbReference type="InterPro" id="IPR024956">
    <property type="entry name" value="tRNAHis_GuaTrfase_cat"/>
</dbReference>
<organism evidence="19 20">
    <name type="scientific">Raphidocelis subcapitata</name>
    <dbReference type="NCBI Taxonomy" id="307507"/>
    <lineage>
        <taxon>Eukaryota</taxon>
        <taxon>Viridiplantae</taxon>
        <taxon>Chlorophyta</taxon>
        <taxon>core chlorophytes</taxon>
        <taxon>Chlorophyceae</taxon>
        <taxon>CS clade</taxon>
        <taxon>Sphaeropleales</taxon>
        <taxon>Selenastraceae</taxon>
        <taxon>Raphidocelis</taxon>
    </lineage>
</organism>
<keyword evidence="6 14" id="KW-0819">tRNA processing</keyword>
<evidence type="ECO:0000256" key="11">
    <source>
        <dbReference type="ARBA" id="ARBA00023134"/>
    </source>
</evidence>
<dbReference type="PANTHER" id="PTHR12729">
    <property type="entry name" value="TRNA(HIS) GUANYLYLTRANSFERASE-RELATED"/>
    <property type="match status" value="1"/>
</dbReference>
<dbReference type="PIRSF" id="PIRSF028980">
    <property type="entry name" value="tRNAHis_guanylyltransferase"/>
    <property type="match status" value="1"/>
</dbReference>
<evidence type="ECO:0000256" key="8">
    <source>
        <dbReference type="ARBA" id="ARBA00022723"/>
    </source>
</evidence>
<dbReference type="Gene3D" id="3.30.70.3000">
    <property type="match status" value="1"/>
</dbReference>
<dbReference type="EMBL" id="BDRX01000051">
    <property type="protein sequence ID" value="GBF94414.1"/>
    <property type="molecule type" value="Genomic_DNA"/>
</dbReference>
<evidence type="ECO:0000313" key="19">
    <source>
        <dbReference type="EMBL" id="GBF94414.1"/>
    </source>
</evidence>
<dbReference type="PANTHER" id="PTHR12729:SF6">
    <property type="entry name" value="TRNA(HIS) GUANYLYLTRANSFERASE-RELATED"/>
    <property type="match status" value="1"/>
</dbReference>
<feature type="binding site" evidence="16">
    <location>
        <position position="76"/>
    </location>
    <ligand>
        <name>Mg(2+)</name>
        <dbReference type="ChEBI" id="CHEBI:18420"/>
        <label>1</label>
        <note>catalytic</note>
    </ligand>
</feature>
<feature type="binding site" evidence="16">
    <location>
        <position position="30"/>
    </location>
    <ligand>
        <name>Mg(2+)</name>
        <dbReference type="ChEBI" id="CHEBI:18420"/>
        <label>1</label>
        <note>catalytic</note>
    </ligand>
</feature>
<evidence type="ECO:0000256" key="9">
    <source>
        <dbReference type="ARBA" id="ARBA00022741"/>
    </source>
</evidence>
<dbReference type="InterPro" id="IPR007537">
    <property type="entry name" value="tRNAHis_GuaTrfase_Thg1"/>
</dbReference>
<feature type="domain" description="tRNAHis guanylyltransferase catalytic" evidence="17">
    <location>
        <begin position="6"/>
        <end position="136"/>
    </location>
</feature>
<name>A0A2V0P3H5_9CHLO</name>
<comment type="caution">
    <text evidence="19">The sequence shown here is derived from an EMBL/GenBank/DDBJ whole genome shotgun (WGS) entry which is preliminary data.</text>
</comment>
<dbReference type="Proteomes" id="UP000247498">
    <property type="component" value="Unassembled WGS sequence"/>
</dbReference>
<dbReference type="InterPro" id="IPR025845">
    <property type="entry name" value="Thg1_C_dom"/>
</dbReference>
<evidence type="ECO:0000256" key="10">
    <source>
        <dbReference type="ARBA" id="ARBA00022842"/>
    </source>
</evidence>
<evidence type="ECO:0000256" key="6">
    <source>
        <dbReference type="ARBA" id="ARBA00022694"/>
    </source>
</evidence>
<evidence type="ECO:0000259" key="17">
    <source>
        <dbReference type="Pfam" id="PF04446"/>
    </source>
</evidence>
<evidence type="ECO:0000256" key="15">
    <source>
        <dbReference type="PIRSR" id="PIRSR028980-1"/>
    </source>
</evidence>
<comment type="similarity">
    <text evidence="3 14">Belongs to the tRNA(His) guanylyltransferase family.</text>
</comment>
<feature type="binding site" evidence="16">
    <location>
        <position position="76"/>
    </location>
    <ligand>
        <name>Mg(2+)</name>
        <dbReference type="ChEBI" id="CHEBI:18420"/>
        <label>2</label>
        <note>catalytic</note>
    </ligand>
</feature>
<gene>
    <name evidence="19" type="ORF">Rsub_07228</name>
</gene>
<dbReference type="GO" id="GO:0005525">
    <property type="term" value="F:GTP binding"/>
    <property type="evidence" value="ECO:0007669"/>
    <property type="project" value="UniProtKB-UniRule"/>
</dbReference>
<dbReference type="Pfam" id="PF04446">
    <property type="entry name" value="Thg1"/>
    <property type="match status" value="1"/>
</dbReference>
<dbReference type="OrthoDB" id="62560at2759"/>
<evidence type="ECO:0000256" key="2">
    <source>
        <dbReference type="ARBA" id="ARBA00004123"/>
    </source>
</evidence>
<dbReference type="GO" id="GO:0006400">
    <property type="term" value="P:tRNA modification"/>
    <property type="evidence" value="ECO:0007669"/>
    <property type="project" value="UniProtKB-UniRule"/>
</dbReference>
<keyword evidence="9 14" id="KW-0547">Nucleotide-binding</keyword>
<protein>
    <recommendedName>
        <fullName evidence="4 14">tRNA(His) guanylyltransferase</fullName>
        <ecNumber evidence="4 14">2.7.7.79</ecNumber>
    </recommendedName>
    <alternativeName>
        <fullName evidence="14">tRNA-histidine guanylyltransferase</fullName>
    </alternativeName>
</protein>
<evidence type="ECO:0000256" key="14">
    <source>
        <dbReference type="PIRNR" id="PIRNR028980"/>
    </source>
</evidence>
<proteinExistence type="inferred from homology"/>
<evidence type="ECO:0000313" key="20">
    <source>
        <dbReference type="Proteomes" id="UP000247498"/>
    </source>
</evidence>
<comment type="function">
    <text evidence="1 14">Adds a GMP to the 5'-end of tRNA(His) after transcription and RNase P cleavage.</text>
</comment>